<evidence type="ECO:0000256" key="4">
    <source>
        <dbReference type="ARBA" id="ARBA00022679"/>
    </source>
</evidence>
<keyword evidence="4" id="KW-0808">Transferase</keyword>
<keyword evidence="6 12" id="KW-0418">Kinase</keyword>
<dbReference type="EC" id="2.7.13.3" evidence="2"/>
<dbReference type="STRING" id="1586287.BBK82_31570"/>
<evidence type="ECO:0000256" key="9">
    <source>
        <dbReference type="SAM" id="Phobius"/>
    </source>
</evidence>
<protein>
    <recommendedName>
        <fullName evidence="2">histidine kinase</fullName>
        <ecNumber evidence="2">2.7.13.3</ecNumber>
    </recommendedName>
</protein>
<gene>
    <name evidence="12" type="ORF">BBK82_31570</name>
</gene>
<keyword evidence="9" id="KW-0812">Transmembrane</keyword>
<evidence type="ECO:0000256" key="1">
    <source>
        <dbReference type="ARBA" id="ARBA00000085"/>
    </source>
</evidence>
<proteinExistence type="predicted"/>
<feature type="domain" description="Signal transduction histidine kinase subgroup 3 dimerisation and phosphoacceptor" evidence="11">
    <location>
        <begin position="182"/>
        <end position="247"/>
    </location>
</feature>
<comment type="catalytic activity">
    <reaction evidence="1">
        <text>ATP + protein L-histidine = ADP + protein N-phospho-L-histidine.</text>
        <dbReference type="EC" id="2.7.13.3"/>
    </reaction>
</comment>
<dbReference type="InterPro" id="IPR050482">
    <property type="entry name" value="Sensor_HK_TwoCompSys"/>
</dbReference>
<dbReference type="Proteomes" id="UP000093053">
    <property type="component" value="Chromosome"/>
</dbReference>
<dbReference type="Pfam" id="PF07730">
    <property type="entry name" value="HisKA_3"/>
    <property type="match status" value="1"/>
</dbReference>
<feature type="domain" description="Histidine kinase/HSP90-like ATPase" evidence="10">
    <location>
        <begin position="293"/>
        <end position="383"/>
    </location>
</feature>
<keyword evidence="3" id="KW-0597">Phosphoprotein</keyword>
<evidence type="ECO:0000256" key="8">
    <source>
        <dbReference type="ARBA" id="ARBA00023012"/>
    </source>
</evidence>
<reference evidence="12 13" key="1">
    <citation type="submission" date="2016-07" db="EMBL/GenBank/DDBJ databases">
        <title>Complete genome sequence of the Lentzea guizhouensis DHS C013.</title>
        <authorList>
            <person name="Cao C."/>
        </authorList>
    </citation>
    <scope>NUCLEOTIDE SEQUENCE [LARGE SCALE GENOMIC DNA]</scope>
    <source>
        <strain evidence="12 13">DHS C013</strain>
    </source>
</reference>
<feature type="transmembrane region" description="Helical" evidence="9">
    <location>
        <begin position="43"/>
        <end position="61"/>
    </location>
</feature>
<dbReference type="Gene3D" id="1.20.5.1930">
    <property type="match status" value="1"/>
</dbReference>
<dbReference type="KEGG" id="led:BBK82_31570"/>
<dbReference type="GO" id="GO:0046983">
    <property type="term" value="F:protein dimerization activity"/>
    <property type="evidence" value="ECO:0007669"/>
    <property type="project" value="InterPro"/>
</dbReference>
<evidence type="ECO:0000259" key="11">
    <source>
        <dbReference type="Pfam" id="PF07730"/>
    </source>
</evidence>
<keyword evidence="9" id="KW-0472">Membrane</keyword>
<evidence type="ECO:0000256" key="2">
    <source>
        <dbReference type="ARBA" id="ARBA00012438"/>
    </source>
</evidence>
<feature type="transmembrane region" description="Helical" evidence="9">
    <location>
        <begin position="67"/>
        <end position="95"/>
    </location>
</feature>
<dbReference type="Gene3D" id="3.30.565.10">
    <property type="entry name" value="Histidine kinase-like ATPase, C-terminal domain"/>
    <property type="match status" value="1"/>
</dbReference>
<dbReference type="PANTHER" id="PTHR24421">
    <property type="entry name" value="NITRATE/NITRITE SENSOR PROTEIN NARX-RELATED"/>
    <property type="match status" value="1"/>
</dbReference>
<evidence type="ECO:0000256" key="5">
    <source>
        <dbReference type="ARBA" id="ARBA00022741"/>
    </source>
</evidence>
<accession>A0A1B2HQ93</accession>
<keyword evidence="7" id="KW-0067">ATP-binding</keyword>
<dbReference type="AlphaFoldDB" id="A0A1B2HQ93"/>
<keyword evidence="5" id="KW-0547">Nucleotide-binding</keyword>
<feature type="transmembrane region" description="Helical" evidence="9">
    <location>
        <begin position="12"/>
        <end position="31"/>
    </location>
</feature>
<sequence>MNDTADSRLRDRVADGGLFAFAVSAGVTLVVLRREIGPMPPDWILTADIAAGALGCLALWWRRRCPTVLATVLVVLTTFSETVSPAAVVLLFTVAIRRSTGAVVLLAVGSVAAHSVYQVLRPEPMLSTWMFVSWILLVHFAVVASGLLLRSRRQLIASLRERAVAAEVEARLRTEHARLEAREALAREMHDVLGHRLSLLAINAGALAFHRAATAEETQQAAELIRENAHRALKDLRGVISVLRAPDGDVPLPGVTDIAELVEETALTGTVVRLRDEPGVCTGASSVPAALGRTLYRFVQEALTNARKHAPAAPVVVTITAEPGAHLSAEVVNEAPRVRPATAPPGSGAGLRGLAERVTLVGGDLRHGPTRTGGWRLAVRLPWPA</sequence>
<evidence type="ECO:0000313" key="12">
    <source>
        <dbReference type="EMBL" id="ANZ39906.1"/>
    </source>
</evidence>
<dbReference type="PANTHER" id="PTHR24421:SF10">
    <property type="entry name" value="NITRATE_NITRITE SENSOR PROTEIN NARQ"/>
    <property type="match status" value="1"/>
</dbReference>
<evidence type="ECO:0000256" key="3">
    <source>
        <dbReference type="ARBA" id="ARBA00022553"/>
    </source>
</evidence>
<feature type="transmembrane region" description="Helical" evidence="9">
    <location>
        <begin position="126"/>
        <end position="149"/>
    </location>
</feature>
<dbReference type="RefSeq" id="WP_065918247.1">
    <property type="nucleotide sequence ID" value="NZ_CP016793.1"/>
</dbReference>
<evidence type="ECO:0000256" key="6">
    <source>
        <dbReference type="ARBA" id="ARBA00022777"/>
    </source>
</evidence>
<dbReference type="CDD" id="cd16917">
    <property type="entry name" value="HATPase_UhpB-NarQ-NarX-like"/>
    <property type="match status" value="1"/>
</dbReference>
<keyword evidence="13" id="KW-1185">Reference proteome</keyword>
<keyword evidence="9" id="KW-1133">Transmembrane helix</keyword>
<feature type="transmembrane region" description="Helical" evidence="9">
    <location>
        <begin position="102"/>
        <end position="120"/>
    </location>
</feature>
<dbReference type="InterPro" id="IPR011712">
    <property type="entry name" value="Sig_transdc_His_kin_sub3_dim/P"/>
</dbReference>
<organism evidence="12 13">
    <name type="scientific">Lentzea guizhouensis</name>
    <dbReference type="NCBI Taxonomy" id="1586287"/>
    <lineage>
        <taxon>Bacteria</taxon>
        <taxon>Bacillati</taxon>
        <taxon>Actinomycetota</taxon>
        <taxon>Actinomycetes</taxon>
        <taxon>Pseudonocardiales</taxon>
        <taxon>Pseudonocardiaceae</taxon>
        <taxon>Lentzea</taxon>
    </lineage>
</organism>
<dbReference type="EMBL" id="CP016793">
    <property type="protein sequence ID" value="ANZ39906.1"/>
    <property type="molecule type" value="Genomic_DNA"/>
</dbReference>
<dbReference type="Pfam" id="PF02518">
    <property type="entry name" value="HATPase_c"/>
    <property type="match status" value="1"/>
</dbReference>
<dbReference type="InterPro" id="IPR003594">
    <property type="entry name" value="HATPase_dom"/>
</dbReference>
<evidence type="ECO:0000259" key="10">
    <source>
        <dbReference type="Pfam" id="PF02518"/>
    </source>
</evidence>
<keyword evidence="8" id="KW-0902">Two-component regulatory system</keyword>
<dbReference type="GO" id="GO:0005524">
    <property type="term" value="F:ATP binding"/>
    <property type="evidence" value="ECO:0007669"/>
    <property type="project" value="UniProtKB-KW"/>
</dbReference>
<dbReference type="OrthoDB" id="227596at2"/>
<dbReference type="SUPFAM" id="SSF55874">
    <property type="entry name" value="ATPase domain of HSP90 chaperone/DNA topoisomerase II/histidine kinase"/>
    <property type="match status" value="1"/>
</dbReference>
<dbReference type="GO" id="GO:0016020">
    <property type="term" value="C:membrane"/>
    <property type="evidence" value="ECO:0007669"/>
    <property type="project" value="InterPro"/>
</dbReference>
<evidence type="ECO:0000256" key="7">
    <source>
        <dbReference type="ARBA" id="ARBA00022840"/>
    </source>
</evidence>
<evidence type="ECO:0000313" key="13">
    <source>
        <dbReference type="Proteomes" id="UP000093053"/>
    </source>
</evidence>
<dbReference type="GO" id="GO:0000155">
    <property type="term" value="F:phosphorelay sensor kinase activity"/>
    <property type="evidence" value="ECO:0007669"/>
    <property type="project" value="InterPro"/>
</dbReference>
<dbReference type="InterPro" id="IPR036890">
    <property type="entry name" value="HATPase_C_sf"/>
</dbReference>
<name>A0A1B2HQ93_9PSEU</name>